<evidence type="ECO:0000256" key="2">
    <source>
        <dbReference type="SAM" id="SignalP"/>
    </source>
</evidence>
<keyword evidence="4" id="KW-0378">Hydrolase</keyword>
<dbReference type="Gene3D" id="3.40.710.10">
    <property type="entry name" value="DD-peptidase/beta-lactamase superfamily"/>
    <property type="match status" value="1"/>
</dbReference>
<dbReference type="SUPFAM" id="SSF56601">
    <property type="entry name" value="beta-lactamase/transpeptidase-like"/>
    <property type="match status" value="1"/>
</dbReference>
<dbReference type="PANTHER" id="PTHR43283:SF7">
    <property type="entry name" value="BETA-LACTAMASE-RELATED DOMAIN-CONTAINING PROTEIN"/>
    <property type="match status" value="1"/>
</dbReference>
<keyword evidence="2" id="KW-0732">Signal</keyword>
<feature type="chain" id="PRO_5046323748" evidence="2">
    <location>
        <begin position="19"/>
        <end position="432"/>
    </location>
</feature>
<proteinExistence type="predicted"/>
<gene>
    <name evidence="4" type="ORF">ACG0Z6_11490</name>
</gene>
<evidence type="ECO:0000259" key="3">
    <source>
        <dbReference type="Pfam" id="PF00144"/>
    </source>
</evidence>
<dbReference type="Pfam" id="PF00144">
    <property type="entry name" value="Beta-lactamase"/>
    <property type="match status" value="1"/>
</dbReference>
<evidence type="ECO:0000313" key="5">
    <source>
        <dbReference type="Proteomes" id="UP001606099"/>
    </source>
</evidence>
<dbReference type="RefSeq" id="WP_394461493.1">
    <property type="nucleotide sequence ID" value="NZ_JBIGHZ010000004.1"/>
</dbReference>
<dbReference type="InterPro" id="IPR012338">
    <property type="entry name" value="Beta-lactam/transpept-like"/>
</dbReference>
<sequence>MRPTLAALTLLLAAAAQAQTPSVLPSADATDPQKLGWMQGSPPPPDKLVRHQDASFYKFPQTRWSFANFRQFLPTTNVWRGTGTPSALPKALRQDIDALSFTPLGQSTPMSWEQSLAANYTDAIVVLHKGRLVYERYFGVMKPHQAHASMSVTKSFFGTLGAMLVAQGRLDENALVTRYVPELEGTAYSDATVRQVMDMTTGVRYSENYADPKAEVWDHIRAGGLFPKPPGYSGPSSYYGFLKTLKKEGEHGQAFAYKTVNTDVLGWVLRRASGQSVGELLSESIWQKLGAEQDAYMVVDSEGSEFAGGGLNLTARDLARFGEMLRLNGRYNGQQILPASVVQDIRQGANKDHFAQAGYALLAGWSYRNMWWVTHNAHGAFAARGVHGQMLYIDPKAEMVVARFGSHPLAANANFDPTTLPAMQALAQHLMR</sequence>
<feature type="domain" description="Beta-lactamase-related" evidence="3">
    <location>
        <begin position="122"/>
        <end position="403"/>
    </location>
</feature>
<feature type="signal peptide" evidence="2">
    <location>
        <begin position="1"/>
        <end position="18"/>
    </location>
</feature>
<organism evidence="4 5">
    <name type="scientific">Roseateles rivi</name>
    <dbReference type="NCBI Taxonomy" id="3299028"/>
    <lineage>
        <taxon>Bacteria</taxon>
        <taxon>Pseudomonadati</taxon>
        <taxon>Pseudomonadota</taxon>
        <taxon>Betaproteobacteria</taxon>
        <taxon>Burkholderiales</taxon>
        <taxon>Sphaerotilaceae</taxon>
        <taxon>Roseateles</taxon>
    </lineage>
</organism>
<feature type="region of interest" description="Disordered" evidence="1">
    <location>
        <begin position="21"/>
        <end position="44"/>
    </location>
</feature>
<name>A0ABW7FX06_9BURK</name>
<comment type="caution">
    <text evidence="4">The sequence shown here is derived from an EMBL/GenBank/DDBJ whole genome shotgun (WGS) entry which is preliminary data.</text>
</comment>
<dbReference type="Proteomes" id="UP001606099">
    <property type="component" value="Unassembled WGS sequence"/>
</dbReference>
<protein>
    <submittedName>
        <fullName evidence="4">Serine hydrolase domain-containing protein</fullName>
        <ecNumber evidence="4">3.-.-.-</ecNumber>
    </submittedName>
</protein>
<reference evidence="4 5" key="1">
    <citation type="submission" date="2024-08" db="EMBL/GenBank/DDBJ databases">
        <authorList>
            <person name="Lu H."/>
        </authorList>
    </citation>
    <scope>NUCLEOTIDE SEQUENCE [LARGE SCALE GENOMIC DNA]</scope>
    <source>
        <strain evidence="4 5">BYS180W</strain>
    </source>
</reference>
<dbReference type="InterPro" id="IPR050789">
    <property type="entry name" value="Diverse_Enzym_Activities"/>
</dbReference>
<dbReference type="GO" id="GO:0016787">
    <property type="term" value="F:hydrolase activity"/>
    <property type="evidence" value="ECO:0007669"/>
    <property type="project" value="UniProtKB-KW"/>
</dbReference>
<dbReference type="InterPro" id="IPR001466">
    <property type="entry name" value="Beta-lactam-related"/>
</dbReference>
<evidence type="ECO:0000256" key="1">
    <source>
        <dbReference type="SAM" id="MobiDB-lite"/>
    </source>
</evidence>
<dbReference type="EC" id="3.-.-.-" evidence="4"/>
<keyword evidence="5" id="KW-1185">Reference proteome</keyword>
<dbReference type="PANTHER" id="PTHR43283">
    <property type="entry name" value="BETA-LACTAMASE-RELATED"/>
    <property type="match status" value="1"/>
</dbReference>
<dbReference type="EMBL" id="JBIGHZ010000004">
    <property type="protein sequence ID" value="MFG6448857.1"/>
    <property type="molecule type" value="Genomic_DNA"/>
</dbReference>
<evidence type="ECO:0000313" key="4">
    <source>
        <dbReference type="EMBL" id="MFG6448857.1"/>
    </source>
</evidence>
<accession>A0ABW7FX06</accession>